<feature type="binding site" evidence="5 6">
    <location>
        <position position="126"/>
    </location>
    <ligand>
        <name>ATP</name>
        <dbReference type="ChEBI" id="CHEBI:30616"/>
    </ligand>
</feature>
<comment type="catalytic activity">
    <reaction evidence="5">
        <text>L-arginyl-[protein] + ATP = N(omega)-phospho-L-arginyl-[protein] + ADP + H(+)</text>
        <dbReference type="Rhea" id="RHEA:43384"/>
        <dbReference type="Rhea" id="RHEA-COMP:10532"/>
        <dbReference type="Rhea" id="RHEA-COMP:10533"/>
        <dbReference type="ChEBI" id="CHEBI:15378"/>
        <dbReference type="ChEBI" id="CHEBI:29965"/>
        <dbReference type="ChEBI" id="CHEBI:30616"/>
        <dbReference type="ChEBI" id="CHEBI:83226"/>
        <dbReference type="ChEBI" id="CHEBI:456216"/>
        <dbReference type="EC" id="2.7.14.1"/>
    </reaction>
</comment>
<comment type="activity regulation">
    <text evidence="5">Appears to be allosterically activated by the binding of pArg-containing polypeptides to the pArg-binding pocket localized in the C-terminal domain of McsB.</text>
</comment>
<dbReference type="GO" id="GO:1990424">
    <property type="term" value="F:protein arginine kinase activity"/>
    <property type="evidence" value="ECO:0007669"/>
    <property type="project" value="UniProtKB-EC"/>
</dbReference>
<dbReference type="AlphaFoldDB" id="A0A2T5G6W4"/>
<dbReference type="Pfam" id="PF00217">
    <property type="entry name" value="ATP-gua_Ptrans"/>
    <property type="match status" value="1"/>
</dbReference>
<dbReference type="InterPro" id="IPR023660">
    <property type="entry name" value="Arg_Kinase"/>
</dbReference>
<dbReference type="PROSITE" id="PS51510">
    <property type="entry name" value="PHOSPHAGEN_KINASE_C"/>
    <property type="match status" value="1"/>
</dbReference>
<dbReference type="SUPFAM" id="SSF55931">
    <property type="entry name" value="Glutamine synthetase/guanido kinase"/>
    <property type="match status" value="1"/>
</dbReference>
<dbReference type="PROSITE" id="PS00112">
    <property type="entry name" value="PHOSPHAGEN_KINASE"/>
    <property type="match status" value="1"/>
</dbReference>
<feature type="short sequence motif" description="RDXXRA motif of the pArg binding pocket involved in allosteric regulation" evidence="5">
    <location>
        <begin position="338"/>
        <end position="343"/>
    </location>
</feature>
<evidence type="ECO:0000259" key="8">
    <source>
        <dbReference type="PROSITE" id="PS51510"/>
    </source>
</evidence>
<gene>
    <name evidence="5" type="primary">mcsB</name>
    <name evidence="9" type="ORF">HSCHL_0957</name>
</gene>
<dbReference type="HAMAP" id="MF_00602">
    <property type="entry name" value="Prot_Arg_kinase"/>
    <property type="match status" value="1"/>
</dbReference>
<evidence type="ECO:0000256" key="1">
    <source>
        <dbReference type="ARBA" id="ARBA00022679"/>
    </source>
</evidence>
<feature type="binding site" evidence="5 6">
    <location>
        <position position="93"/>
    </location>
    <ligand>
        <name>ATP</name>
        <dbReference type="ChEBI" id="CHEBI:30616"/>
    </ligand>
</feature>
<dbReference type="InterPro" id="IPR022415">
    <property type="entry name" value="ATP-guanido_PTrfase_AS"/>
</dbReference>
<evidence type="ECO:0000256" key="3">
    <source>
        <dbReference type="ARBA" id="ARBA00022777"/>
    </source>
</evidence>
<sequence>MKAMQIGTILERPLGPVFVSAPPEEVALSTRVRLARNVRDLPFQARLNKEAARRLIDRVEAALAAPPPAEPALALFALDALPPLARQVLVEKHLISRELAEAPAAAVLLSADERVSLMVGEEDHFRLQVFAPGLRLQEAYRIADRLDDWLDAHFELAFDDRFGYQTSCPTNVGTGLRASVMLHLPGLVLTRQIGNLLPAIQKVGLAVRGVYGEGSDAEGHLFQVSNQITLGPSEEEILENLQGVVETIIAHEGKARKLLAESMGRALEDRVMRSLGILRYARSIDGREAMERLSDVRLGIALGLIRDVDLRTVDALWVMIRPAYLQYSARENLSPERRDVRRADVIRRHLGGAL</sequence>
<evidence type="ECO:0000256" key="5">
    <source>
        <dbReference type="HAMAP-Rule" id="MF_00602"/>
    </source>
</evidence>
<comment type="caution">
    <text evidence="9">The sequence shown here is derived from an EMBL/GenBank/DDBJ whole genome shotgun (WGS) entry which is preliminary data.</text>
</comment>
<protein>
    <recommendedName>
        <fullName evidence="5">Protein-arginine kinase</fullName>
        <ecNumber evidence="5">2.7.14.1</ecNumber>
    </recommendedName>
</protein>
<dbReference type="CDD" id="cd07930">
    <property type="entry name" value="bacterial_phosphagen_kinase"/>
    <property type="match status" value="1"/>
</dbReference>
<keyword evidence="5" id="KW-0021">Allosteric enzyme</keyword>
<dbReference type="EC" id="2.7.14.1" evidence="5"/>
<comment type="function">
    <text evidence="5">Catalyzes the specific phosphorylation of arginine residues in proteins.</text>
</comment>
<evidence type="ECO:0000256" key="4">
    <source>
        <dbReference type="ARBA" id="ARBA00022840"/>
    </source>
</evidence>
<feature type="binding site" evidence="5 6">
    <location>
        <begin position="177"/>
        <end position="181"/>
    </location>
    <ligand>
        <name>ATP</name>
        <dbReference type="ChEBI" id="CHEBI:30616"/>
    </ligand>
</feature>
<dbReference type="GO" id="GO:0004111">
    <property type="term" value="F:creatine kinase activity"/>
    <property type="evidence" value="ECO:0007669"/>
    <property type="project" value="InterPro"/>
</dbReference>
<accession>A0A2T5G6W4</accession>
<comment type="similarity">
    <text evidence="5 6 7">Belongs to the ATP:guanido phosphotransferase family.</text>
</comment>
<keyword evidence="3 5" id="KW-0418">Kinase</keyword>
<comment type="caution">
    <text evidence="5">Lacks conserved residue(s) required for the propagation of feature annotation.</text>
</comment>
<evidence type="ECO:0000256" key="7">
    <source>
        <dbReference type="RuleBase" id="RU000505"/>
    </source>
</evidence>
<proteinExistence type="inferred from homology"/>
<organism evidence="9 10">
    <name type="scientific">Hydrogenibacillus schlegelii</name>
    <name type="common">Bacillus schlegelii</name>
    <dbReference type="NCBI Taxonomy" id="1484"/>
    <lineage>
        <taxon>Bacteria</taxon>
        <taxon>Bacillati</taxon>
        <taxon>Bacillota</taxon>
        <taxon>Bacilli</taxon>
        <taxon>Bacillales</taxon>
        <taxon>Bacillales Family X. Incertae Sedis</taxon>
        <taxon>Hydrogenibacillus</taxon>
    </lineage>
</organism>
<reference evidence="9 10" key="1">
    <citation type="submission" date="2017-08" db="EMBL/GenBank/DDBJ databases">
        <title>Burning lignite coal seam in the remote Altai Mountains harbors a hydrogen-driven thermophilic microbial community.</title>
        <authorList>
            <person name="Kadnikov V.V."/>
            <person name="Mardanov A.V."/>
            <person name="Ivasenko D."/>
            <person name="Beletsky A.V."/>
            <person name="Karnachuk O.V."/>
            <person name="Ravin N.V."/>
        </authorList>
    </citation>
    <scope>NUCLEOTIDE SEQUENCE [LARGE SCALE GENOMIC DNA]</scope>
    <source>
        <strain evidence="9">AL33</strain>
    </source>
</reference>
<keyword evidence="2 5" id="KW-0547">Nucleotide-binding</keyword>
<keyword evidence="1 5" id="KW-0808">Transferase</keyword>
<feature type="binding site" evidence="5 6">
    <location>
        <begin position="29"/>
        <end position="33"/>
    </location>
    <ligand>
        <name>ATP</name>
        <dbReference type="ChEBI" id="CHEBI:30616"/>
    </ligand>
</feature>
<dbReference type="NCBIfam" id="NF002194">
    <property type="entry name" value="PRK01059.1-4"/>
    <property type="match status" value="1"/>
</dbReference>
<dbReference type="EMBL" id="PEBV01000032">
    <property type="protein sequence ID" value="PTQ51924.1"/>
    <property type="molecule type" value="Genomic_DNA"/>
</dbReference>
<dbReference type="GO" id="GO:0005615">
    <property type="term" value="C:extracellular space"/>
    <property type="evidence" value="ECO:0007669"/>
    <property type="project" value="TreeGrafter"/>
</dbReference>
<feature type="binding site" evidence="6">
    <location>
        <begin position="208"/>
        <end position="213"/>
    </location>
    <ligand>
        <name>ATP</name>
        <dbReference type="ChEBI" id="CHEBI:30616"/>
    </ligand>
</feature>
<dbReference type="Proteomes" id="UP000244180">
    <property type="component" value="Unassembled WGS sequence"/>
</dbReference>
<evidence type="ECO:0000313" key="9">
    <source>
        <dbReference type="EMBL" id="PTQ51924.1"/>
    </source>
</evidence>
<feature type="domain" description="Phosphagen kinase C-terminal" evidence="8">
    <location>
        <begin position="26"/>
        <end position="255"/>
    </location>
</feature>
<dbReference type="PANTHER" id="PTHR11547:SF38">
    <property type="entry name" value="ARGININE KINASE 1-RELATED"/>
    <property type="match status" value="1"/>
</dbReference>
<dbReference type="Gene3D" id="3.30.590.10">
    <property type="entry name" value="Glutamine synthetase/guanido kinase, catalytic domain"/>
    <property type="match status" value="1"/>
</dbReference>
<dbReference type="InterPro" id="IPR014746">
    <property type="entry name" value="Gln_synth/guanido_kin_cat_dom"/>
</dbReference>
<dbReference type="GO" id="GO:0005524">
    <property type="term" value="F:ATP binding"/>
    <property type="evidence" value="ECO:0007669"/>
    <property type="project" value="UniProtKB-UniRule"/>
</dbReference>
<evidence type="ECO:0000256" key="6">
    <source>
        <dbReference type="PROSITE-ProRule" id="PRU00843"/>
    </source>
</evidence>
<evidence type="ECO:0000256" key="2">
    <source>
        <dbReference type="ARBA" id="ARBA00022741"/>
    </source>
</evidence>
<dbReference type="InterPro" id="IPR000749">
    <property type="entry name" value="ATP-guanido_PTrfase"/>
</dbReference>
<evidence type="ECO:0000313" key="10">
    <source>
        <dbReference type="Proteomes" id="UP000244180"/>
    </source>
</evidence>
<dbReference type="GO" id="GO:0046314">
    <property type="term" value="P:phosphocreatine biosynthetic process"/>
    <property type="evidence" value="ECO:0007669"/>
    <property type="project" value="InterPro"/>
</dbReference>
<keyword evidence="4 5" id="KW-0067">ATP-binding</keyword>
<name>A0A2T5G6W4_HYDSH</name>
<dbReference type="InterPro" id="IPR022414">
    <property type="entry name" value="ATP-guanido_PTrfase_cat"/>
</dbReference>
<dbReference type="PANTHER" id="PTHR11547">
    <property type="entry name" value="ARGININE OR CREATINE KINASE"/>
    <property type="match status" value="1"/>
</dbReference>